<keyword evidence="3" id="KW-1185">Reference proteome</keyword>
<protein>
    <submittedName>
        <fullName evidence="2">Uncharacterized protein</fullName>
    </submittedName>
</protein>
<gene>
    <name evidence="2" type="ORF">H4R26_004933</name>
</gene>
<dbReference type="Proteomes" id="UP001150907">
    <property type="component" value="Unassembled WGS sequence"/>
</dbReference>
<feature type="compositionally biased region" description="Basic and acidic residues" evidence="1">
    <location>
        <begin position="260"/>
        <end position="277"/>
    </location>
</feature>
<evidence type="ECO:0000313" key="3">
    <source>
        <dbReference type="Proteomes" id="UP001150907"/>
    </source>
</evidence>
<proteinExistence type="predicted"/>
<dbReference type="OrthoDB" id="10608136at2759"/>
<reference evidence="2" key="1">
    <citation type="submission" date="2022-07" db="EMBL/GenBank/DDBJ databases">
        <title>Phylogenomic reconstructions and comparative analyses of Kickxellomycotina fungi.</title>
        <authorList>
            <person name="Reynolds N.K."/>
            <person name="Stajich J.E."/>
            <person name="Barry K."/>
            <person name="Grigoriev I.V."/>
            <person name="Crous P."/>
            <person name="Smith M.E."/>
        </authorList>
    </citation>
    <scope>NUCLEOTIDE SEQUENCE</scope>
    <source>
        <strain evidence="2">IMI 214461</strain>
    </source>
</reference>
<sequence length="295" mass="33858">MSFPLTTVESAVQAKHVLMDTGKCIFLFYSSDVLPMFHFKEYVKPLVEYAHNEKGYKCACFDLLKFEFHKDKFLQETLIGVLFFYDWEIREVNNTFDMAKFTETLDKVPSLEELTLARAKAKAKAEAEAEAKPTKVSRKVLVDRLDTSLKCKEFVVGNKHSVIFFYNPERYERDRLLKVISPLVKNAIRKQYNCACYSTADIEFHKEVKPAGTESGNGVLFFYDNVYVDYMDGFSDDEFTGRLKDIPQLAKTKAEAAAAAEKEAADRDGEVVEEEPKPHHRRKDYDVNGLCCVIL</sequence>
<accession>A0A9W8EDJ1</accession>
<evidence type="ECO:0000256" key="1">
    <source>
        <dbReference type="SAM" id="MobiDB-lite"/>
    </source>
</evidence>
<organism evidence="2 3">
    <name type="scientific">Coemansia thaxteri</name>
    <dbReference type="NCBI Taxonomy" id="2663907"/>
    <lineage>
        <taxon>Eukaryota</taxon>
        <taxon>Fungi</taxon>
        <taxon>Fungi incertae sedis</taxon>
        <taxon>Zoopagomycota</taxon>
        <taxon>Kickxellomycotina</taxon>
        <taxon>Kickxellomycetes</taxon>
        <taxon>Kickxellales</taxon>
        <taxon>Kickxellaceae</taxon>
        <taxon>Coemansia</taxon>
    </lineage>
</organism>
<comment type="caution">
    <text evidence="2">The sequence shown here is derived from an EMBL/GenBank/DDBJ whole genome shotgun (WGS) entry which is preliminary data.</text>
</comment>
<dbReference type="EMBL" id="JANBQF010000650">
    <property type="protein sequence ID" value="KAJ1999741.1"/>
    <property type="molecule type" value="Genomic_DNA"/>
</dbReference>
<evidence type="ECO:0000313" key="2">
    <source>
        <dbReference type="EMBL" id="KAJ1999741.1"/>
    </source>
</evidence>
<dbReference type="AlphaFoldDB" id="A0A9W8EDJ1"/>
<name>A0A9W8EDJ1_9FUNG</name>
<feature type="region of interest" description="Disordered" evidence="1">
    <location>
        <begin position="257"/>
        <end position="282"/>
    </location>
</feature>